<evidence type="ECO:0000259" key="8">
    <source>
        <dbReference type="Pfam" id="PF01618"/>
    </source>
</evidence>
<dbReference type="AlphaFoldDB" id="A0A7V3ZT95"/>
<comment type="caution">
    <text evidence="9">The sequence shown here is derived from an EMBL/GenBank/DDBJ whole genome shotgun (WGS) entry which is preliminary data.</text>
</comment>
<sequence>MISILHYLIAQGEGQGVIWTLVDLFRKGGGMMWLLLAVAVLSIAIIIERLYTLFKIRTNPKKFVEKLINIIEEEGVDGGIAFCSSHPSSVAKICLAGLEKAGKTREIIEEAIAEKSASELAFLDRGMIYLGSFATIAPILGFLGTVTGMIKAFNAVAQMGEVEPTYVAAGISEALITTATGLLIAAPVAVAHAFFSSRINAYTRDMEEAANMLLEYLLEKQRV</sequence>
<organism evidence="9">
    <name type="scientific">candidate division WOR-3 bacterium</name>
    <dbReference type="NCBI Taxonomy" id="2052148"/>
    <lineage>
        <taxon>Bacteria</taxon>
        <taxon>Bacteria division WOR-3</taxon>
    </lineage>
</organism>
<dbReference type="Pfam" id="PF01618">
    <property type="entry name" value="MotA_ExbB"/>
    <property type="match status" value="1"/>
</dbReference>
<evidence type="ECO:0000256" key="6">
    <source>
        <dbReference type="RuleBase" id="RU004057"/>
    </source>
</evidence>
<gene>
    <name evidence="9" type="ORF">ENU72_01705</name>
</gene>
<comment type="similarity">
    <text evidence="6">Belongs to the exbB/tolQ family.</text>
</comment>
<dbReference type="InterPro" id="IPR050790">
    <property type="entry name" value="ExbB/TolQ_transport"/>
</dbReference>
<keyword evidence="2" id="KW-1003">Cell membrane</keyword>
<accession>A0A7V3ZT95</accession>
<evidence type="ECO:0000256" key="1">
    <source>
        <dbReference type="ARBA" id="ARBA00004651"/>
    </source>
</evidence>
<name>A0A7V3ZT95_UNCW3</name>
<evidence type="ECO:0000256" key="2">
    <source>
        <dbReference type="ARBA" id="ARBA00022475"/>
    </source>
</evidence>
<feature type="transmembrane region" description="Helical" evidence="7">
    <location>
        <begin position="128"/>
        <end position="154"/>
    </location>
</feature>
<evidence type="ECO:0000256" key="7">
    <source>
        <dbReference type="SAM" id="Phobius"/>
    </source>
</evidence>
<dbReference type="GO" id="GO:0017038">
    <property type="term" value="P:protein import"/>
    <property type="evidence" value="ECO:0007669"/>
    <property type="project" value="TreeGrafter"/>
</dbReference>
<reference evidence="9" key="1">
    <citation type="journal article" date="2020" name="mSystems">
        <title>Genome- and Community-Level Interaction Insights into Carbon Utilization and Element Cycling Functions of Hydrothermarchaeota in Hydrothermal Sediment.</title>
        <authorList>
            <person name="Zhou Z."/>
            <person name="Liu Y."/>
            <person name="Xu W."/>
            <person name="Pan J."/>
            <person name="Luo Z.H."/>
            <person name="Li M."/>
        </authorList>
    </citation>
    <scope>NUCLEOTIDE SEQUENCE [LARGE SCALE GENOMIC DNA]</scope>
    <source>
        <strain evidence="9">SpSt-695</strain>
    </source>
</reference>
<evidence type="ECO:0000313" key="9">
    <source>
        <dbReference type="EMBL" id="HGK53723.1"/>
    </source>
</evidence>
<dbReference type="PANTHER" id="PTHR30625:SF11">
    <property type="entry name" value="MOTA_TOLQ_EXBB PROTON CHANNEL DOMAIN-CONTAINING PROTEIN"/>
    <property type="match status" value="1"/>
</dbReference>
<dbReference type="PANTHER" id="PTHR30625">
    <property type="entry name" value="PROTEIN TOLQ"/>
    <property type="match status" value="1"/>
</dbReference>
<evidence type="ECO:0000256" key="5">
    <source>
        <dbReference type="ARBA" id="ARBA00023136"/>
    </source>
</evidence>
<keyword evidence="5 7" id="KW-0472">Membrane</keyword>
<evidence type="ECO:0000256" key="3">
    <source>
        <dbReference type="ARBA" id="ARBA00022692"/>
    </source>
</evidence>
<keyword evidence="6" id="KW-0653">Protein transport</keyword>
<protein>
    <submittedName>
        <fullName evidence="9">MotA/TolQ/ExbB proton channel family protein</fullName>
    </submittedName>
</protein>
<feature type="transmembrane region" description="Helical" evidence="7">
    <location>
        <begin position="31"/>
        <end position="51"/>
    </location>
</feature>
<dbReference type="InterPro" id="IPR002898">
    <property type="entry name" value="MotA_ExbB_proton_chnl"/>
</dbReference>
<keyword evidence="4 7" id="KW-1133">Transmembrane helix</keyword>
<keyword evidence="6" id="KW-0813">Transport</keyword>
<keyword evidence="3 7" id="KW-0812">Transmembrane</keyword>
<dbReference type="GO" id="GO:0005886">
    <property type="term" value="C:plasma membrane"/>
    <property type="evidence" value="ECO:0007669"/>
    <property type="project" value="UniProtKB-SubCell"/>
</dbReference>
<evidence type="ECO:0000256" key="4">
    <source>
        <dbReference type="ARBA" id="ARBA00022989"/>
    </source>
</evidence>
<comment type="subcellular location">
    <subcellularLocation>
        <location evidence="1">Cell membrane</location>
        <topology evidence="1">Multi-pass membrane protein</topology>
    </subcellularLocation>
    <subcellularLocation>
        <location evidence="6">Membrane</location>
        <topology evidence="6">Multi-pass membrane protein</topology>
    </subcellularLocation>
</comment>
<feature type="domain" description="MotA/TolQ/ExbB proton channel" evidence="8">
    <location>
        <begin position="90"/>
        <end position="207"/>
    </location>
</feature>
<dbReference type="EMBL" id="DTDP01000073">
    <property type="protein sequence ID" value="HGK53723.1"/>
    <property type="molecule type" value="Genomic_DNA"/>
</dbReference>
<feature type="transmembrane region" description="Helical" evidence="7">
    <location>
        <begin position="174"/>
        <end position="195"/>
    </location>
</feature>
<proteinExistence type="inferred from homology"/>